<dbReference type="Gene3D" id="1.10.1040.10">
    <property type="entry name" value="N-(1-d-carboxylethyl)-l-norvaline Dehydrogenase, domain 2"/>
    <property type="match status" value="1"/>
</dbReference>
<evidence type="ECO:0000256" key="1">
    <source>
        <dbReference type="ARBA" id="ARBA00007870"/>
    </source>
</evidence>
<evidence type="ECO:0000256" key="3">
    <source>
        <dbReference type="ARBA" id="ARBA00023002"/>
    </source>
</evidence>
<dbReference type="InterPro" id="IPR013332">
    <property type="entry name" value="KPR_N"/>
</dbReference>
<dbReference type="PANTHER" id="PTHR21708:SF26">
    <property type="entry name" value="2-DEHYDROPANTOATE 2-REDUCTASE"/>
    <property type="match status" value="1"/>
</dbReference>
<feature type="domain" description="Ketopantoate reductase N-terminal" evidence="5">
    <location>
        <begin position="5"/>
        <end position="144"/>
    </location>
</feature>
<accession>A0ABP4UA90</accession>
<dbReference type="PANTHER" id="PTHR21708">
    <property type="entry name" value="PROBABLE 2-DEHYDROPANTOATE 2-REDUCTASE"/>
    <property type="match status" value="1"/>
</dbReference>
<keyword evidence="8" id="KW-1185">Reference proteome</keyword>
<reference evidence="8" key="1">
    <citation type="journal article" date="2019" name="Int. J. Syst. Evol. Microbiol.">
        <title>The Global Catalogue of Microorganisms (GCM) 10K type strain sequencing project: providing services to taxonomists for standard genome sequencing and annotation.</title>
        <authorList>
            <consortium name="The Broad Institute Genomics Platform"/>
            <consortium name="The Broad Institute Genome Sequencing Center for Infectious Disease"/>
            <person name="Wu L."/>
            <person name="Ma J."/>
        </authorList>
    </citation>
    <scope>NUCLEOTIDE SEQUENCE [LARGE SCALE GENOMIC DNA]</scope>
    <source>
        <strain evidence="8">JCM 14718</strain>
    </source>
</reference>
<dbReference type="Gene3D" id="3.40.50.720">
    <property type="entry name" value="NAD(P)-binding Rossmann-like Domain"/>
    <property type="match status" value="1"/>
</dbReference>
<dbReference type="SUPFAM" id="SSF48179">
    <property type="entry name" value="6-phosphogluconate dehydrogenase C-terminal domain-like"/>
    <property type="match status" value="1"/>
</dbReference>
<evidence type="ECO:0000259" key="5">
    <source>
        <dbReference type="Pfam" id="PF02558"/>
    </source>
</evidence>
<evidence type="ECO:0000256" key="2">
    <source>
        <dbReference type="ARBA" id="ARBA00022857"/>
    </source>
</evidence>
<gene>
    <name evidence="7" type="ORF">GCM10009765_58280</name>
</gene>
<dbReference type="EMBL" id="BAAANY010000023">
    <property type="protein sequence ID" value="GAA1701069.1"/>
    <property type="molecule type" value="Genomic_DNA"/>
</dbReference>
<dbReference type="InterPro" id="IPR003710">
    <property type="entry name" value="ApbA"/>
</dbReference>
<dbReference type="InterPro" id="IPR008927">
    <property type="entry name" value="6-PGluconate_DH-like_C_sf"/>
</dbReference>
<feature type="domain" description="Ketopantoate reductase C-terminal" evidence="6">
    <location>
        <begin position="170"/>
        <end position="290"/>
    </location>
</feature>
<dbReference type="InterPro" id="IPR051402">
    <property type="entry name" value="KPR-Related"/>
</dbReference>
<dbReference type="RefSeq" id="WP_163571134.1">
    <property type="nucleotide sequence ID" value="NZ_BAAANY010000023.1"/>
</dbReference>
<comment type="catalytic activity">
    <reaction evidence="4">
        <text>(R)-pantoate + NADP(+) = 2-dehydropantoate + NADPH + H(+)</text>
        <dbReference type="Rhea" id="RHEA:16233"/>
        <dbReference type="ChEBI" id="CHEBI:11561"/>
        <dbReference type="ChEBI" id="CHEBI:15378"/>
        <dbReference type="ChEBI" id="CHEBI:15980"/>
        <dbReference type="ChEBI" id="CHEBI:57783"/>
        <dbReference type="ChEBI" id="CHEBI:58349"/>
        <dbReference type="EC" id="1.1.1.169"/>
    </reaction>
</comment>
<keyword evidence="3 4" id="KW-0560">Oxidoreductase</keyword>
<dbReference type="Proteomes" id="UP001500618">
    <property type="component" value="Unassembled WGS sequence"/>
</dbReference>
<keyword evidence="4" id="KW-0566">Pantothenate biosynthesis</keyword>
<dbReference type="InterPro" id="IPR013328">
    <property type="entry name" value="6PGD_dom2"/>
</dbReference>
<protein>
    <recommendedName>
        <fullName evidence="4">2-dehydropantoate 2-reductase</fullName>
        <ecNumber evidence="4">1.1.1.169</ecNumber>
    </recommendedName>
    <alternativeName>
        <fullName evidence="4">Ketopantoate reductase</fullName>
    </alternativeName>
</protein>
<dbReference type="SUPFAM" id="SSF51735">
    <property type="entry name" value="NAD(P)-binding Rossmann-fold domains"/>
    <property type="match status" value="1"/>
</dbReference>
<dbReference type="EC" id="1.1.1.169" evidence="4"/>
<comment type="pathway">
    <text evidence="4">Cofactor biosynthesis; (R)-pantothenate biosynthesis; (R)-pantoate from 3-methyl-2-oxobutanoate: step 2/2.</text>
</comment>
<comment type="caution">
    <text evidence="7">The sequence shown here is derived from an EMBL/GenBank/DDBJ whole genome shotgun (WGS) entry which is preliminary data.</text>
</comment>
<keyword evidence="2 4" id="KW-0521">NADP</keyword>
<evidence type="ECO:0000313" key="7">
    <source>
        <dbReference type="EMBL" id="GAA1701069.1"/>
    </source>
</evidence>
<evidence type="ECO:0000256" key="4">
    <source>
        <dbReference type="RuleBase" id="RU362068"/>
    </source>
</evidence>
<evidence type="ECO:0000259" key="6">
    <source>
        <dbReference type="Pfam" id="PF08546"/>
    </source>
</evidence>
<evidence type="ECO:0000313" key="8">
    <source>
        <dbReference type="Proteomes" id="UP001500618"/>
    </source>
</evidence>
<dbReference type="NCBIfam" id="NF005091">
    <property type="entry name" value="PRK06522.2-2"/>
    <property type="match status" value="1"/>
</dbReference>
<dbReference type="NCBIfam" id="TIGR00745">
    <property type="entry name" value="apbA_panE"/>
    <property type="match status" value="1"/>
</dbReference>
<comment type="function">
    <text evidence="4">Catalyzes the NADPH-dependent reduction of ketopantoate into pantoic acid.</text>
</comment>
<comment type="similarity">
    <text evidence="1 4">Belongs to the ketopantoate reductase family.</text>
</comment>
<dbReference type="Pfam" id="PF02558">
    <property type="entry name" value="ApbA"/>
    <property type="match status" value="1"/>
</dbReference>
<name>A0ABP4UA90_9ACTN</name>
<sequence>MSSLAIVGAGAIGSAIGWAATEVGGKPTLCVRTGFDRLRITKNDQTTEVPACTVTDPAAVDPHDWVVVATKAQDTAGIRGWLDRLVGPETVVVVVQNGIGQRDRVRPLVSDRTEILPSLIYQPAERIAPGEVELRGDGQITVPAGPVGARFAQVLAGSPVPVRQDEDFPTAAWRKLLNNVTANPITALTLRRLDVMTEPDIVELSRALLVEAVAVGTADGAHFEPDEVDLSMRAYLRHTADPGGSSMLYDRLAGRPTEHEFITGAVVALGARYGIPTPTNQVLLALLRGLNGSTQV</sequence>
<organism evidence="7 8">
    <name type="scientific">Fodinicola feengrottensis</name>
    <dbReference type="NCBI Taxonomy" id="435914"/>
    <lineage>
        <taxon>Bacteria</taxon>
        <taxon>Bacillati</taxon>
        <taxon>Actinomycetota</taxon>
        <taxon>Actinomycetes</taxon>
        <taxon>Mycobacteriales</taxon>
        <taxon>Fodinicola</taxon>
    </lineage>
</organism>
<dbReference type="InterPro" id="IPR013752">
    <property type="entry name" value="KPA_reductase"/>
</dbReference>
<dbReference type="Pfam" id="PF08546">
    <property type="entry name" value="ApbA_C"/>
    <property type="match status" value="1"/>
</dbReference>
<dbReference type="InterPro" id="IPR036291">
    <property type="entry name" value="NAD(P)-bd_dom_sf"/>
</dbReference>
<proteinExistence type="inferred from homology"/>